<proteinExistence type="inferred from homology"/>
<keyword evidence="4" id="KW-1185">Reference proteome</keyword>
<protein>
    <submittedName>
        <fullName evidence="3">Uncharacterized conserved protein YndB, AHSA1/START domain</fullName>
    </submittedName>
</protein>
<sequence>MSDNWARIEREFDASIDAVWAMWTEAEKFQSWYGPNGFTIPVAEMDVTVGGTRKISMEMKTPERTMQMWFIGEYKEISPKTRLVYSESMCDPDGNMLSPASMGMPEGTPDTTEVVVQLEDLGGRTRMVLTHVGVPAGSPGEGGWMQAIEKMAGLLG</sequence>
<reference evidence="3 4" key="1">
    <citation type="submission" date="2016-11" db="EMBL/GenBank/DDBJ databases">
        <authorList>
            <person name="Jaros S."/>
            <person name="Januszkiewicz K."/>
            <person name="Wedrychowicz H."/>
        </authorList>
    </citation>
    <scope>NUCLEOTIDE SEQUENCE [LARGE SCALE GENOMIC DNA]</scope>
    <source>
        <strain evidence="3 4">DSM 28715</strain>
    </source>
</reference>
<dbReference type="InterPro" id="IPR013538">
    <property type="entry name" value="ASHA1/2-like_C"/>
</dbReference>
<feature type="domain" description="Activator of Hsp90 ATPase homologue 1/2-like C-terminal" evidence="2">
    <location>
        <begin position="13"/>
        <end position="155"/>
    </location>
</feature>
<evidence type="ECO:0000313" key="4">
    <source>
        <dbReference type="Proteomes" id="UP000184074"/>
    </source>
</evidence>
<organism evidence="3 4">
    <name type="scientific">Cognatiyoonia sediminum</name>
    <dbReference type="NCBI Taxonomy" id="1508389"/>
    <lineage>
        <taxon>Bacteria</taxon>
        <taxon>Pseudomonadati</taxon>
        <taxon>Pseudomonadota</taxon>
        <taxon>Alphaproteobacteria</taxon>
        <taxon>Rhodobacterales</taxon>
        <taxon>Paracoccaceae</taxon>
        <taxon>Cognatiyoonia</taxon>
    </lineage>
</organism>
<dbReference type="EMBL" id="FQXB01000001">
    <property type="protein sequence ID" value="SHG83418.1"/>
    <property type="molecule type" value="Genomic_DNA"/>
</dbReference>
<accession>A0A1M5N1I6</accession>
<dbReference type="Pfam" id="PF08327">
    <property type="entry name" value="AHSA1"/>
    <property type="match status" value="1"/>
</dbReference>
<dbReference type="SUPFAM" id="SSF55961">
    <property type="entry name" value="Bet v1-like"/>
    <property type="match status" value="1"/>
</dbReference>
<evidence type="ECO:0000259" key="2">
    <source>
        <dbReference type="Pfam" id="PF08327"/>
    </source>
</evidence>
<evidence type="ECO:0000313" key="3">
    <source>
        <dbReference type="EMBL" id="SHG83418.1"/>
    </source>
</evidence>
<dbReference type="InterPro" id="IPR023393">
    <property type="entry name" value="START-like_dom_sf"/>
</dbReference>
<gene>
    <name evidence="3" type="ORF">SAMN05444003_1139</name>
</gene>
<name>A0A1M5N1I6_9RHOB</name>
<dbReference type="AlphaFoldDB" id="A0A1M5N1I6"/>
<dbReference type="Proteomes" id="UP000184074">
    <property type="component" value="Unassembled WGS sequence"/>
</dbReference>
<dbReference type="CDD" id="cd07814">
    <property type="entry name" value="SRPBCC_CalC_Aha1-like"/>
    <property type="match status" value="1"/>
</dbReference>
<comment type="similarity">
    <text evidence="1">Belongs to the AHA1 family.</text>
</comment>
<dbReference type="Gene3D" id="3.30.530.20">
    <property type="match status" value="1"/>
</dbReference>
<dbReference type="STRING" id="1508389.SAMN05444003_1139"/>
<dbReference type="RefSeq" id="WP_072899862.1">
    <property type="nucleotide sequence ID" value="NZ_FQXB01000001.1"/>
</dbReference>
<evidence type="ECO:0000256" key="1">
    <source>
        <dbReference type="ARBA" id="ARBA00006817"/>
    </source>
</evidence>
<dbReference type="OrthoDB" id="9805228at2"/>